<proteinExistence type="predicted"/>
<feature type="region of interest" description="Disordered" evidence="1">
    <location>
        <begin position="1"/>
        <end position="21"/>
    </location>
</feature>
<evidence type="ECO:0000313" key="2">
    <source>
        <dbReference type="EMBL" id="CAG8738615.1"/>
    </source>
</evidence>
<feature type="compositionally biased region" description="Acidic residues" evidence="1">
    <location>
        <begin position="1"/>
        <end position="11"/>
    </location>
</feature>
<organism evidence="2 3">
    <name type="scientific">Dentiscutata erythropus</name>
    <dbReference type="NCBI Taxonomy" id="1348616"/>
    <lineage>
        <taxon>Eukaryota</taxon>
        <taxon>Fungi</taxon>
        <taxon>Fungi incertae sedis</taxon>
        <taxon>Mucoromycota</taxon>
        <taxon>Glomeromycotina</taxon>
        <taxon>Glomeromycetes</taxon>
        <taxon>Diversisporales</taxon>
        <taxon>Gigasporaceae</taxon>
        <taxon>Dentiscutata</taxon>
    </lineage>
</organism>
<comment type="caution">
    <text evidence="2">The sequence shown here is derived from an EMBL/GenBank/DDBJ whole genome shotgun (WGS) entry which is preliminary data.</text>
</comment>
<dbReference type="AlphaFoldDB" id="A0A9N9NJ39"/>
<dbReference type="Proteomes" id="UP000789405">
    <property type="component" value="Unassembled WGS sequence"/>
</dbReference>
<protein>
    <submittedName>
        <fullName evidence="2">22097_t:CDS:1</fullName>
    </submittedName>
</protein>
<dbReference type="EMBL" id="CAJVPY010013118">
    <property type="protein sequence ID" value="CAG8738615.1"/>
    <property type="molecule type" value="Genomic_DNA"/>
</dbReference>
<keyword evidence="3" id="KW-1185">Reference proteome</keyword>
<name>A0A9N9NJ39_9GLOM</name>
<reference evidence="2" key="1">
    <citation type="submission" date="2021-06" db="EMBL/GenBank/DDBJ databases">
        <authorList>
            <person name="Kallberg Y."/>
            <person name="Tangrot J."/>
            <person name="Rosling A."/>
        </authorList>
    </citation>
    <scope>NUCLEOTIDE SEQUENCE</scope>
    <source>
        <strain evidence="2">MA453B</strain>
    </source>
</reference>
<evidence type="ECO:0000313" key="3">
    <source>
        <dbReference type="Proteomes" id="UP000789405"/>
    </source>
</evidence>
<accession>A0A9N9NJ39</accession>
<evidence type="ECO:0000256" key="1">
    <source>
        <dbReference type="SAM" id="MobiDB-lite"/>
    </source>
</evidence>
<feature type="compositionally biased region" description="Polar residues" evidence="1">
    <location>
        <begin position="12"/>
        <end position="21"/>
    </location>
</feature>
<gene>
    <name evidence="2" type="ORF">DERYTH_LOCUS15795</name>
</gene>
<sequence>MTYESEEDSIETDNTTIMSNANSDSRILECEIFVISTTTASLESEVAHKDGSQYELLKIVPKQPRSNIFSPFKPLYKKAKILSSKSQQHNS</sequence>